<proteinExistence type="predicted"/>
<sequence>MGPRSLLVDSLDDVADNLLIDSENLKVPVIYDPNIPQASSIPRRWDALFREWYMLLDDELEVLLFTLDNDGYDALVGLGPGSTPAGDDFLTGMHIALRWMGHNFENVISFRNLESRTTWFSSCMLYDAACGLTWYRSRKLLEALSRGADGEVEDALNELMSTGHTSGRAWISGFFHAVSICNSFS</sequence>
<name>A0A0T5X979_9BACT</name>
<accession>A0A0T5X979</accession>
<dbReference type="Proteomes" id="UP000005273">
    <property type="component" value="Unassembled WGS sequence"/>
</dbReference>
<dbReference type="Pfam" id="PF11392">
    <property type="entry name" value="AllH"/>
    <property type="match status" value="1"/>
</dbReference>
<evidence type="ECO:0000313" key="2">
    <source>
        <dbReference type="Proteomes" id="UP000005273"/>
    </source>
</evidence>
<organism evidence="1 2">
    <name type="scientific">Acetomicrobium hydrogeniformans ATCC BAA-1850</name>
    <dbReference type="NCBI Taxonomy" id="592015"/>
    <lineage>
        <taxon>Bacteria</taxon>
        <taxon>Thermotogati</taxon>
        <taxon>Synergistota</taxon>
        <taxon>Synergistia</taxon>
        <taxon>Synergistales</taxon>
        <taxon>Acetomicrobiaceae</taxon>
        <taxon>Acetomicrobium</taxon>
    </lineage>
</organism>
<dbReference type="AlphaFoldDB" id="A0A0T5X979"/>
<keyword evidence="2" id="KW-1185">Reference proteome</keyword>
<dbReference type="EMBL" id="ACJX03000001">
    <property type="protein sequence ID" value="KRT34955.1"/>
    <property type="molecule type" value="Genomic_DNA"/>
</dbReference>
<gene>
    <name evidence="1" type="ORF">HMPREF1705_04210</name>
</gene>
<reference evidence="2" key="1">
    <citation type="submission" date="2012-09" db="EMBL/GenBank/DDBJ databases">
        <authorList>
            <person name="Weinstock G."/>
            <person name="Sodergren E."/>
            <person name="Clifton S."/>
            <person name="Fulton L."/>
            <person name="Fulton B."/>
            <person name="Courtney L."/>
            <person name="Fronick C."/>
            <person name="Harrison M."/>
            <person name="Strong C."/>
            <person name="Farmer C."/>
            <person name="Delehaunty K."/>
            <person name="Markovic C."/>
            <person name="Hall O."/>
            <person name="Minx P."/>
            <person name="Tomlinson C."/>
            <person name="Mitreva M."/>
            <person name="Nelson J."/>
            <person name="Hou S."/>
            <person name="Wollam A."/>
            <person name="Pepin K.H."/>
            <person name="Johnson M."/>
            <person name="Bhonagiri V."/>
            <person name="Nash W.E."/>
            <person name="Suruliraj S."/>
            <person name="Warren W."/>
            <person name="Chinwalla A."/>
            <person name="Mardis E.R."/>
            <person name="Wilson R.K."/>
        </authorList>
    </citation>
    <scope>NUCLEOTIDE SEQUENCE [LARGE SCALE GENOMIC DNA]</scope>
    <source>
        <strain evidence="2">OS1</strain>
    </source>
</reference>
<evidence type="ECO:0000313" key="1">
    <source>
        <dbReference type="EMBL" id="KRT34955.1"/>
    </source>
</evidence>
<dbReference type="InterPro" id="IPR021530">
    <property type="entry name" value="AllH-like"/>
</dbReference>
<dbReference type="eggNOG" id="ENOG503363M">
    <property type="taxonomic scope" value="Bacteria"/>
</dbReference>
<protein>
    <submittedName>
        <fullName evidence="1">Uncharacterized protein</fullName>
    </submittedName>
</protein>
<comment type="caution">
    <text evidence="1">The sequence shown here is derived from an EMBL/GenBank/DDBJ whole genome shotgun (WGS) entry which is preliminary data.</text>
</comment>
<dbReference type="STRING" id="592015.HMPREF1705_04210"/>